<dbReference type="InterPro" id="IPR003594">
    <property type="entry name" value="HATPase_dom"/>
</dbReference>
<dbReference type="AlphaFoldDB" id="A0A5B8L1W8"/>
<dbReference type="GO" id="GO:0140662">
    <property type="term" value="F:ATP-dependent protein folding chaperone"/>
    <property type="evidence" value="ECO:0007669"/>
    <property type="project" value="InterPro"/>
</dbReference>
<dbReference type="SUPFAM" id="SSF54211">
    <property type="entry name" value="Ribosomal protein S5 domain 2-like"/>
    <property type="match status" value="1"/>
</dbReference>
<evidence type="ECO:0000313" key="9">
    <source>
        <dbReference type="Proteomes" id="UP000321389"/>
    </source>
</evidence>
<dbReference type="SUPFAM" id="SSF110942">
    <property type="entry name" value="HSP90 C-terminal domain"/>
    <property type="match status" value="1"/>
</dbReference>
<keyword evidence="5" id="KW-0963">Cytoplasm</keyword>
<keyword evidence="2 5" id="KW-0547">Nucleotide-binding</keyword>
<dbReference type="GO" id="GO:0016887">
    <property type="term" value="F:ATP hydrolysis activity"/>
    <property type="evidence" value="ECO:0007669"/>
    <property type="project" value="InterPro"/>
</dbReference>
<feature type="binding site" evidence="6">
    <location>
        <position position="183"/>
    </location>
    <ligand>
        <name>ATP</name>
        <dbReference type="ChEBI" id="CHEBI:30616"/>
    </ligand>
</feature>
<dbReference type="HAMAP" id="MF_00505">
    <property type="entry name" value="HSP90"/>
    <property type="match status" value="1"/>
</dbReference>
<dbReference type="PIRSF" id="PIRSF002583">
    <property type="entry name" value="Hsp90"/>
    <property type="match status" value="1"/>
</dbReference>
<evidence type="ECO:0000259" key="7">
    <source>
        <dbReference type="SMART" id="SM00387"/>
    </source>
</evidence>
<comment type="similarity">
    <text evidence="1 5">Belongs to the heat shock protein 90 family.</text>
</comment>
<organism evidence="8 9">
    <name type="scientific">Nitratireductor mangrovi</name>
    <dbReference type="NCBI Taxonomy" id="2599600"/>
    <lineage>
        <taxon>Bacteria</taxon>
        <taxon>Pseudomonadati</taxon>
        <taxon>Pseudomonadota</taxon>
        <taxon>Alphaproteobacteria</taxon>
        <taxon>Hyphomicrobiales</taxon>
        <taxon>Phyllobacteriaceae</taxon>
        <taxon>Nitratireductor</taxon>
    </lineage>
</organism>
<feature type="binding site" evidence="6">
    <location>
        <position position="84"/>
    </location>
    <ligand>
        <name>ATP</name>
        <dbReference type="ChEBI" id="CHEBI:30616"/>
    </ligand>
</feature>
<dbReference type="EMBL" id="CP042301">
    <property type="protein sequence ID" value="QDZ01911.1"/>
    <property type="molecule type" value="Genomic_DNA"/>
</dbReference>
<evidence type="ECO:0000256" key="5">
    <source>
        <dbReference type="HAMAP-Rule" id="MF_00505"/>
    </source>
</evidence>
<dbReference type="InterPro" id="IPR020568">
    <property type="entry name" value="Ribosomal_Su5_D2-typ_SF"/>
</dbReference>
<dbReference type="PANTHER" id="PTHR11528">
    <property type="entry name" value="HEAT SHOCK PROTEIN 90 FAMILY MEMBER"/>
    <property type="match status" value="1"/>
</dbReference>
<dbReference type="RefSeq" id="WP_146300552.1">
    <property type="nucleotide sequence ID" value="NZ_CP042301.2"/>
</dbReference>
<reference evidence="8" key="1">
    <citation type="submission" date="2020-04" db="EMBL/GenBank/DDBJ databases">
        <title>Nitratireductor sp. nov. isolated from mangrove soil.</title>
        <authorList>
            <person name="Ye Y."/>
        </authorList>
    </citation>
    <scope>NUCLEOTIDE SEQUENCE</scope>
    <source>
        <strain evidence="8">SY7</strain>
    </source>
</reference>
<evidence type="ECO:0000256" key="3">
    <source>
        <dbReference type="ARBA" id="ARBA00022840"/>
    </source>
</evidence>
<dbReference type="InterPro" id="IPR020575">
    <property type="entry name" value="Hsp90_N"/>
</dbReference>
<dbReference type="NCBIfam" id="NF003555">
    <property type="entry name" value="PRK05218.1"/>
    <property type="match status" value="1"/>
</dbReference>
<comment type="subcellular location">
    <subcellularLocation>
        <location evidence="5">Cytoplasm</location>
    </subcellularLocation>
</comment>
<gene>
    <name evidence="5 8" type="primary">htpG</name>
    <name evidence="8" type="ORF">FQ775_16850</name>
</gene>
<evidence type="ECO:0000256" key="1">
    <source>
        <dbReference type="ARBA" id="ARBA00008239"/>
    </source>
</evidence>
<comment type="function">
    <text evidence="5">Molecular chaperone. Has ATPase activity.</text>
</comment>
<keyword evidence="4 5" id="KW-0143">Chaperone</keyword>
<keyword evidence="3 5" id="KW-0067">ATP-binding</keyword>
<dbReference type="GO" id="GO:0005737">
    <property type="term" value="C:cytoplasm"/>
    <property type="evidence" value="ECO:0007669"/>
    <property type="project" value="UniProtKB-SubCell"/>
</dbReference>
<feature type="binding site" evidence="6">
    <location>
        <position position="89"/>
    </location>
    <ligand>
        <name>ATP</name>
        <dbReference type="ChEBI" id="CHEBI:30616"/>
    </ligand>
</feature>
<accession>A0A5B8L1W8</accession>
<dbReference type="Gene3D" id="3.40.50.11260">
    <property type="match status" value="1"/>
</dbReference>
<evidence type="ECO:0000256" key="2">
    <source>
        <dbReference type="ARBA" id="ARBA00022741"/>
    </source>
</evidence>
<keyword evidence="9" id="KW-1185">Reference proteome</keyword>
<comment type="caution">
    <text evidence="5">Lacks conserved residue(s) required for the propagation of feature annotation.</text>
</comment>
<evidence type="ECO:0000256" key="4">
    <source>
        <dbReference type="ARBA" id="ARBA00023186"/>
    </source>
</evidence>
<feature type="binding site" evidence="6">
    <location>
        <begin position="104"/>
        <end position="105"/>
    </location>
    <ligand>
        <name>ATP</name>
        <dbReference type="ChEBI" id="CHEBI:30616"/>
    </ligand>
</feature>
<dbReference type="PROSITE" id="PS00298">
    <property type="entry name" value="HSP90"/>
    <property type="match status" value="1"/>
</dbReference>
<dbReference type="Gene3D" id="3.30.565.10">
    <property type="entry name" value="Histidine kinase-like ATPase, C-terminal domain"/>
    <property type="match status" value="1"/>
</dbReference>
<dbReference type="Proteomes" id="UP000321389">
    <property type="component" value="Chromosome"/>
</dbReference>
<dbReference type="SUPFAM" id="SSF55874">
    <property type="entry name" value="ATPase domain of HSP90 chaperone/DNA topoisomerase II/histidine kinase"/>
    <property type="match status" value="1"/>
</dbReference>
<feature type="binding site" evidence="6">
    <location>
        <position position="338"/>
    </location>
    <ligand>
        <name>ATP</name>
        <dbReference type="ChEBI" id="CHEBI:30616"/>
    </ligand>
</feature>
<feature type="binding site" evidence="6">
    <location>
        <begin position="130"/>
        <end position="135"/>
    </location>
    <ligand>
        <name>ATP</name>
        <dbReference type="ChEBI" id="CHEBI:30616"/>
    </ligand>
</feature>
<dbReference type="KEGG" id="niy:FQ775_16850"/>
<dbReference type="Pfam" id="PF00183">
    <property type="entry name" value="HSP90"/>
    <property type="match status" value="1"/>
</dbReference>
<dbReference type="GO" id="GO:0051082">
    <property type="term" value="F:unfolded protein binding"/>
    <property type="evidence" value="ECO:0007669"/>
    <property type="project" value="UniProtKB-UniRule"/>
</dbReference>
<keyword evidence="5" id="KW-0346">Stress response</keyword>
<dbReference type="Gene3D" id="1.20.120.790">
    <property type="entry name" value="Heat shock protein 90, C-terminal domain"/>
    <property type="match status" value="1"/>
</dbReference>
<dbReference type="CDD" id="cd16927">
    <property type="entry name" value="HATPase_Hsp90-like"/>
    <property type="match status" value="1"/>
</dbReference>
<dbReference type="OrthoDB" id="9802640at2"/>
<comment type="subunit">
    <text evidence="5">Homodimer.</text>
</comment>
<dbReference type="InterPro" id="IPR037196">
    <property type="entry name" value="HSP90_C"/>
</dbReference>
<dbReference type="InterPro" id="IPR019805">
    <property type="entry name" value="Heat_shock_protein_90_CS"/>
</dbReference>
<feature type="region of interest" description="C" evidence="5">
    <location>
        <begin position="558"/>
        <end position="636"/>
    </location>
</feature>
<dbReference type="InterPro" id="IPR001404">
    <property type="entry name" value="Hsp90_fam"/>
</dbReference>
<name>A0A5B8L1W8_9HYPH</name>
<feature type="binding site" evidence="6">
    <location>
        <position position="38"/>
    </location>
    <ligand>
        <name>ATP</name>
        <dbReference type="ChEBI" id="CHEBI:30616"/>
    </ligand>
</feature>
<feature type="binding site" evidence="6">
    <location>
        <position position="42"/>
    </location>
    <ligand>
        <name>ATP</name>
        <dbReference type="ChEBI" id="CHEBI:30616"/>
    </ligand>
</feature>
<feature type="region of interest" description="A; substrate-binding" evidence="5">
    <location>
        <begin position="1"/>
        <end position="338"/>
    </location>
</feature>
<feature type="domain" description="Histidine kinase/HSP90-like ATPase" evidence="7">
    <location>
        <begin position="31"/>
        <end position="193"/>
    </location>
</feature>
<dbReference type="Gene3D" id="3.30.230.80">
    <property type="match status" value="1"/>
</dbReference>
<dbReference type="SMART" id="SM00387">
    <property type="entry name" value="HATPase_c"/>
    <property type="match status" value="1"/>
</dbReference>
<dbReference type="PRINTS" id="PR00775">
    <property type="entry name" value="HEATSHOCK90"/>
</dbReference>
<dbReference type="Pfam" id="PF13589">
    <property type="entry name" value="HATPase_c_3"/>
    <property type="match status" value="1"/>
</dbReference>
<dbReference type="GO" id="GO:0005524">
    <property type="term" value="F:ATP binding"/>
    <property type="evidence" value="ECO:0007669"/>
    <property type="project" value="UniProtKB-UniRule"/>
</dbReference>
<proteinExistence type="inferred from homology"/>
<evidence type="ECO:0000256" key="6">
    <source>
        <dbReference type="PIRSR" id="PIRSR002583-1"/>
    </source>
</evidence>
<sequence length="636" mass="69658">MTKTDKTSESHVFEADVARLLQLMVHSVYSDRDVFLRELISNAADACEKLRYEALQTPELLGKQPEMRIVVTADPEKRVLTIADNGIGMSRDELVESLGTIARSGTRAFLERVEAAGGEKSPNGDRLIGQFGIGFYSVFMVADSVDVLSRRAGSTDAWRWTSTGSGSYEVAPLAAADAPERGTHVVLQLKEDAGRYAERATLERIIKAQSGHVAVPIAIADTSDAEPVELSDGSALWAKAKAEISEQEYTDFYRGLSGHYDDPALTVHFRAEGRHEYSALAFVPGSRPFDLFDPDRKGRMKLYVKRVFITDDAELLPRYLRFMRGLVDTADLPLNVSREMIQESPILTSISRGLTSRVLTALEKLADSDGDKFEAVWNNFGSVIKEGIYEDFERQEQLLGLARFRSTAGEGWRSLKDYVADMHDKQEAIYFLAGDNLERLRSSPQLEGFRARGLEVLLLSDPVDSFWAATAKPFADRPFKSVTQGAADLAAIPRPGADAADETDKGKASDTELATLMAFAKTVLEEKVSAVRASDRLTDSAVCLVAPEGGPDRELERILRGAGQASTATKPVLEINPSHALVNALAKNAGGQKALREDAVRLLFDEALVMEGERIDDARGFSERLARVLGHALAGK</sequence>
<dbReference type="InterPro" id="IPR036890">
    <property type="entry name" value="HATPase_C_sf"/>
</dbReference>
<protein>
    <recommendedName>
        <fullName evidence="5">Chaperone protein HtpG</fullName>
    </recommendedName>
    <alternativeName>
        <fullName evidence="5">Heat shock protein HtpG</fullName>
    </alternativeName>
    <alternativeName>
        <fullName evidence="5">High temperature protein G</fullName>
    </alternativeName>
</protein>
<evidence type="ECO:0000313" key="8">
    <source>
        <dbReference type="EMBL" id="QDZ01911.1"/>
    </source>
</evidence>